<name>G9EN09_9GAMM</name>
<keyword evidence="2" id="KW-1185">Reference proteome</keyword>
<gene>
    <name evidence="1" type="ORF">LDG_6629</name>
</gene>
<proteinExistence type="predicted"/>
<dbReference type="HOGENOM" id="CLU_3119284_0_0_6"/>
<reference evidence="1 2" key="1">
    <citation type="journal article" date="2011" name="BMC Genomics">
        <title>Insight into cross-talk between intra-amoebal pathogens.</title>
        <authorList>
            <person name="Gimenez G."/>
            <person name="Bertelli C."/>
            <person name="Moliner C."/>
            <person name="Robert C."/>
            <person name="Raoult D."/>
            <person name="Fournier P.E."/>
            <person name="Greub G."/>
        </authorList>
    </citation>
    <scope>NUCLEOTIDE SEQUENCE [LARGE SCALE GENOMIC DNA]</scope>
    <source>
        <strain evidence="1 2">LLAP12</strain>
    </source>
</reference>
<accession>G9EN09</accession>
<evidence type="ECO:0000313" key="2">
    <source>
        <dbReference type="Proteomes" id="UP000002770"/>
    </source>
</evidence>
<dbReference type="EMBL" id="JH413817">
    <property type="protein sequence ID" value="EHL31170.1"/>
    <property type="molecule type" value="Genomic_DNA"/>
</dbReference>
<organism evidence="1 2">
    <name type="scientific">Legionella drancourtii LLAP12</name>
    <dbReference type="NCBI Taxonomy" id="658187"/>
    <lineage>
        <taxon>Bacteria</taxon>
        <taxon>Pseudomonadati</taxon>
        <taxon>Pseudomonadota</taxon>
        <taxon>Gammaproteobacteria</taxon>
        <taxon>Legionellales</taxon>
        <taxon>Legionellaceae</taxon>
        <taxon>Legionella</taxon>
    </lineage>
</organism>
<dbReference type="Proteomes" id="UP000002770">
    <property type="component" value="Unassembled WGS sequence"/>
</dbReference>
<dbReference type="STRING" id="658187.LDG_6629"/>
<protein>
    <submittedName>
        <fullName evidence="1">Uncharacterized protein</fullName>
    </submittedName>
</protein>
<sequence length="50" mass="5968">MASVNTLKKSKKIAYKTKAQKQQYILNMWYKAIKLQQHARKTTILVNFIR</sequence>
<evidence type="ECO:0000313" key="1">
    <source>
        <dbReference type="EMBL" id="EHL31170.1"/>
    </source>
</evidence>
<dbReference type="AlphaFoldDB" id="G9EN09"/>
<dbReference type="InParanoid" id="G9EN09"/>